<keyword evidence="5 12" id="KW-0812">Transmembrane</keyword>
<comment type="caution">
    <text evidence="13">The sequence shown here is derived from an EMBL/GenBank/DDBJ whole genome shotgun (WGS) entry which is preliminary data.</text>
</comment>
<gene>
    <name evidence="13" type="ORF">CEUSTIGMA_g9018.t1</name>
</gene>
<organism evidence="13 14">
    <name type="scientific">Chlamydomonas eustigma</name>
    <dbReference type="NCBI Taxonomy" id="1157962"/>
    <lineage>
        <taxon>Eukaryota</taxon>
        <taxon>Viridiplantae</taxon>
        <taxon>Chlorophyta</taxon>
        <taxon>core chlorophytes</taxon>
        <taxon>Chlorophyceae</taxon>
        <taxon>CS clade</taxon>
        <taxon>Chlamydomonadales</taxon>
        <taxon>Chlamydomonadaceae</taxon>
        <taxon>Chlamydomonas</taxon>
    </lineage>
</organism>
<reference evidence="13 14" key="1">
    <citation type="submission" date="2017-08" db="EMBL/GenBank/DDBJ databases">
        <title>Acidophilic green algal genome provides insights into adaptation to an acidic environment.</title>
        <authorList>
            <person name="Hirooka S."/>
            <person name="Hirose Y."/>
            <person name="Kanesaki Y."/>
            <person name="Higuchi S."/>
            <person name="Fujiwara T."/>
            <person name="Onuma R."/>
            <person name="Era A."/>
            <person name="Ohbayashi R."/>
            <person name="Uzuka A."/>
            <person name="Nozaki H."/>
            <person name="Yoshikawa H."/>
            <person name="Miyagishima S.Y."/>
        </authorList>
    </citation>
    <scope>NUCLEOTIDE SEQUENCE [LARGE SCALE GENOMIC DNA]</scope>
    <source>
        <strain evidence="13 14">NIES-2499</strain>
    </source>
</reference>
<evidence type="ECO:0000313" key="14">
    <source>
        <dbReference type="Proteomes" id="UP000232323"/>
    </source>
</evidence>
<dbReference type="InterPro" id="IPR029044">
    <property type="entry name" value="Nucleotide-diphossugar_trans"/>
</dbReference>
<keyword evidence="6" id="KW-0735">Signal-anchor</keyword>
<evidence type="ECO:0000313" key="13">
    <source>
        <dbReference type="EMBL" id="GAX81590.1"/>
    </source>
</evidence>
<feature type="compositionally biased region" description="Basic and acidic residues" evidence="11">
    <location>
        <begin position="504"/>
        <end position="517"/>
    </location>
</feature>
<evidence type="ECO:0000256" key="6">
    <source>
        <dbReference type="ARBA" id="ARBA00022968"/>
    </source>
</evidence>
<dbReference type="AlphaFoldDB" id="A0A250XFM4"/>
<evidence type="ECO:0000256" key="10">
    <source>
        <dbReference type="ARBA" id="ARBA00037847"/>
    </source>
</evidence>
<dbReference type="GO" id="GO:0046354">
    <property type="term" value="P:mannan biosynthetic process"/>
    <property type="evidence" value="ECO:0007669"/>
    <property type="project" value="TreeGrafter"/>
</dbReference>
<dbReference type="SUPFAM" id="SSF53448">
    <property type="entry name" value="Nucleotide-diphospho-sugar transferases"/>
    <property type="match status" value="1"/>
</dbReference>
<dbReference type="OrthoDB" id="548229at2759"/>
<keyword evidence="8" id="KW-0333">Golgi apparatus</keyword>
<feature type="transmembrane region" description="Helical" evidence="12">
    <location>
        <begin position="20"/>
        <end position="39"/>
    </location>
</feature>
<dbReference type="STRING" id="1157962.A0A250XFM4"/>
<dbReference type="EMBL" id="BEGY01000067">
    <property type="protein sequence ID" value="GAX81590.1"/>
    <property type="molecule type" value="Genomic_DNA"/>
</dbReference>
<keyword evidence="4" id="KW-0808">Transferase</keyword>
<comment type="subcellular location">
    <subcellularLocation>
        <location evidence="10">Endomembrane system</location>
        <topology evidence="10">Single-pass membrane protein</topology>
    </subcellularLocation>
    <subcellularLocation>
        <location evidence="1">Golgi apparatus membrane</location>
    </subcellularLocation>
    <subcellularLocation>
        <location evidence="2">Membrane</location>
        <topology evidence="2">Single-pass type II membrane protein</topology>
    </subcellularLocation>
</comment>
<comment type="similarity">
    <text evidence="3">Belongs to the MNN1/MNT family.</text>
</comment>
<dbReference type="PANTHER" id="PTHR31646:SF1">
    <property type="entry name" value="ALPHA-1,2-MANNOSYLTRANSFERASE MNN2"/>
    <property type="match status" value="1"/>
</dbReference>
<dbReference type="Gene3D" id="3.90.550.10">
    <property type="entry name" value="Spore Coat Polysaccharide Biosynthesis Protein SpsA, Chain A"/>
    <property type="match status" value="1"/>
</dbReference>
<dbReference type="Pfam" id="PF11051">
    <property type="entry name" value="Mannosyl_trans3"/>
    <property type="match status" value="1"/>
</dbReference>
<evidence type="ECO:0000256" key="2">
    <source>
        <dbReference type="ARBA" id="ARBA00004606"/>
    </source>
</evidence>
<evidence type="ECO:0000256" key="7">
    <source>
        <dbReference type="ARBA" id="ARBA00022989"/>
    </source>
</evidence>
<sequence>MLELRTPGFSKSTYRRRLGFISALVLFVVFVYLTTWRFISNLRSLSALYHSEAAKEIHAYSSGTNPSLHLPPQLLGWKDDIMQLEQLNWEARHAVSASLYTLPEGPVKSRAAVFRRIQNYVKSADFKLRQARITESNLTGIIIPAGGRVYNTNALVTLRVLRINLRCRLPVELMWLGAGEGSKKRWRSIERLFSPIRGVDLTKERHPVPGLHRSLLFSNKFLGKVFSLLVSEFRHVLMVDADSLPIQSPDSYFKHPQYGLAGNVFWPDAWQGEVRDEVLVAHGLNPETLKDVLNAGKSLNKLVDPSCGTRDTESGQLLFDRAKHLDVLEYLLWINSYAAENKKYLWGDKDTYSLAFAVAGKAHLYFQVEVPPAALLTRRPEVLQIKCPPTCPAPEAPTWGYELLGFLQHDSWGRPAFLHRIINKYSLASEPWPIHVITAPMTVRWASYFLNPQNSGPTRGLHSHFVVPASSFTLLSHTNTLPWLYQKAGLSRVPKLTTGESTENEGRGNDVRGEGLLDTSKPEAIDAARLVDAGKPLEGTKARALTSDGTVVERPAAEKKFEEPQELVLRNERQRGLLSVSGDKMGQGDDMTAQQAGHDKGVNKVWNTRAKEELLASCPVASFISTWSMRSSGLAIDDLEPEQVVQTCQPILQSVLGNSTYEQYKSMGWLAAPMLRYMMDTTFQRDSCSRDAVDKGQHHQQQRSLGLSGLAAFPLPAWRVDSTTRQHEEEEGSGESLLHEAVHPGRTQVGSAGAASSTGGEGHFQAVLSCSQDAYRWVQRNAGMFDVQQSWIGFVFHKAAPQWPVSNFIFR</sequence>
<feature type="region of interest" description="Disordered" evidence="11">
    <location>
        <begin position="496"/>
        <end position="517"/>
    </location>
</feature>
<dbReference type="Proteomes" id="UP000232323">
    <property type="component" value="Unassembled WGS sequence"/>
</dbReference>
<evidence type="ECO:0000256" key="3">
    <source>
        <dbReference type="ARBA" id="ARBA00009105"/>
    </source>
</evidence>
<dbReference type="InterPro" id="IPR022751">
    <property type="entry name" value="Alpha_mannosyltransferase"/>
</dbReference>
<evidence type="ECO:0000256" key="5">
    <source>
        <dbReference type="ARBA" id="ARBA00022692"/>
    </source>
</evidence>
<proteinExistence type="inferred from homology"/>
<keyword evidence="14" id="KW-1185">Reference proteome</keyword>
<accession>A0A250XFM4</accession>
<evidence type="ECO:0000256" key="11">
    <source>
        <dbReference type="SAM" id="MobiDB-lite"/>
    </source>
</evidence>
<keyword evidence="9 12" id="KW-0472">Membrane</keyword>
<evidence type="ECO:0000256" key="12">
    <source>
        <dbReference type="SAM" id="Phobius"/>
    </source>
</evidence>
<dbReference type="GO" id="GO:0000026">
    <property type="term" value="F:alpha-1,2-mannosyltransferase activity"/>
    <property type="evidence" value="ECO:0007669"/>
    <property type="project" value="TreeGrafter"/>
</dbReference>
<evidence type="ECO:0000256" key="4">
    <source>
        <dbReference type="ARBA" id="ARBA00022679"/>
    </source>
</evidence>
<evidence type="ECO:0000256" key="9">
    <source>
        <dbReference type="ARBA" id="ARBA00023136"/>
    </source>
</evidence>
<evidence type="ECO:0000256" key="8">
    <source>
        <dbReference type="ARBA" id="ARBA00023034"/>
    </source>
</evidence>
<protein>
    <submittedName>
        <fullName evidence="13">Uncharacterized protein</fullName>
    </submittedName>
</protein>
<dbReference type="PANTHER" id="PTHR31646">
    <property type="entry name" value="ALPHA-1,2-MANNOSYLTRANSFERASE MNN2"/>
    <property type="match status" value="1"/>
</dbReference>
<keyword evidence="7 12" id="KW-1133">Transmembrane helix</keyword>
<name>A0A250XFM4_9CHLO</name>
<dbReference type="GO" id="GO:0000139">
    <property type="term" value="C:Golgi membrane"/>
    <property type="evidence" value="ECO:0007669"/>
    <property type="project" value="UniProtKB-SubCell"/>
</dbReference>
<evidence type="ECO:0000256" key="1">
    <source>
        <dbReference type="ARBA" id="ARBA00004394"/>
    </source>
</evidence>